<proteinExistence type="inferred from homology"/>
<dbReference type="Proteomes" id="UP000000374">
    <property type="component" value="Chromosome"/>
</dbReference>
<dbReference type="NCBIfam" id="NF007739">
    <property type="entry name" value="PRK10419.1"/>
    <property type="match status" value="2"/>
</dbReference>
<dbReference type="PANTHER" id="PTHR43776">
    <property type="entry name" value="TRANSPORT ATP-BINDING PROTEIN"/>
    <property type="match status" value="1"/>
</dbReference>
<dbReference type="OrthoDB" id="9802772at2"/>
<dbReference type="GO" id="GO:0055085">
    <property type="term" value="P:transmembrane transport"/>
    <property type="evidence" value="ECO:0007669"/>
    <property type="project" value="UniProtKB-ARBA"/>
</dbReference>
<dbReference type="GO" id="GO:0015833">
    <property type="term" value="P:peptide transport"/>
    <property type="evidence" value="ECO:0007669"/>
    <property type="project" value="InterPro"/>
</dbReference>
<dbReference type="Pfam" id="PF08352">
    <property type="entry name" value="oligo_HPY"/>
    <property type="match status" value="2"/>
</dbReference>
<evidence type="ECO:0000256" key="5">
    <source>
        <dbReference type="ARBA" id="ARBA00022840"/>
    </source>
</evidence>
<keyword evidence="2" id="KW-0813">Transport</keyword>
<keyword evidence="3" id="KW-0472">Membrane</keyword>
<name>A1WS13_VEREI</name>
<dbReference type="CDD" id="cd03257">
    <property type="entry name" value="ABC_NikE_OppD_transporters"/>
    <property type="match status" value="2"/>
</dbReference>
<dbReference type="InterPro" id="IPR013563">
    <property type="entry name" value="Oligopep_ABC_C"/>
</dbReference>
<dbReference type="PROSITE" id="PS50893">
    <property type="entry name" value="ABC_TRANSPORTER_2"/>
    <property type="match status" value="2"/>
</dbReference>
<dbReference type="EMBL" id="CP000542">
    <property type="protein sequence ID" value="ABM60420.1"/>
    <property type="molecule type" value="Genomic_DNA"/>
</dbReference>
<protein>
    <submittedName>
        <fullName evidence="8">ABC transporter related</fullName>
    </submittedName>
</protein>
<dbReference type="Gene3D" id="3.40.50.300">
    <property type="entry name" value="P-loop containing nucleotide triphosphate hydrolases"/>
    <property type="match status" value="2"/>
</dbReference>
<dbReference type="SMART" id="SM00382">
    <property type="entry name" value="AAA"/>
    <property type="match status" value="2"/>
</dbReference>
<sequence length="588" mass="63669">MTAPADHLDHARHGLLEISGLSIAARGRAIVREVSFSVGAGEFVGLVGESGSGKTQVARAIMGLTPLPLVRTAGSIVFAGQDLAPASRAHLRSLRGAHIGMVFQEPMSSLNPSATIGAQLEEGLALHRPQWSKAMRRERVLEMLAQVGIPQAALAAWPHEFSGGMRQRMMLASVMLLEPALLIADEPTTALDAVVQRDVLELMVKLTRERNTAVLLISHDLPMVARYTERLIVMQQGAVIEAGNTAALLAAPTQDYTRKLLAAIPRRQPARPLPQVKVQAPALIEVRRLAVDYACHPRLFASTAARRVLHGIDLTVQPQEIVAVVGGSGSGKSTLGRAIAGLIAPSAGEILFKGQATRRGAPGWRDYRLNCQVVFQDPYSSLDPRMTIAELVGEGLRQLGGMSNADKRERVAQMLQEVGLDSQYGERHAHELSGGQRQRVAIARALVRHPSFVIADEPVSSLDVTVRAQVLELFAQLQQRHGFSCLFISHDLGVVEQIADRVLVMQDGRIIEQGSRDAIFDQPQQAYTRALLSAIPVLLPTPGGGMQLKWRFDETRPCHLRPSAQSADESILQSADDADSHGVGNRLN</sequence>
<accession>A1WS13</accession>
<dbReference type="PANTHER" id="PTHR43776:SF7">
    <property type="entry name" value="D,D-DIPEPTIDE TRANSPORT ATP-BINDING PROTEIN DDPF-RELATED"/>
    <property type="match status" value="1"/>
</dbReference>
<feature type="compositionally biased region" description="Polar residues" evidence="6">
    <location>
        <begin position="563"/>
        <end position="573"/>
    </location>
</feature>
<dbReference type="PROSITE" id="PS00211">
    <property type="entry name" value="ABC_TRANSPORTER_1"/>
    <property type="match status" value="2"/>
</dbReference>
<dbReference type="NCBIfam" id="NF008453">
    <property type="entry name" value="PRK11308.1"/>
    <property type="match status" value="2"/>
</dbReference>
<organism evidence="8 9">
    <name type="scientific">Verminephrobacter eiseniae (strain EF01-2)</name>
    <dbReference type="NCBI Taxonomy" id="391735"/>
    <lineage>
        <taxon>Bacteria</taxon>
        <taxon>Pseudomonadati</taxon>
        <taxon>Pseudomonadota</taxon>
        <taxon>Betaproteobacteria</taxon>
        <taxon>Burkholderiales</taxon>
        <taxon>Comamonadaceae</taxon>
        <taxon>Verminephrobacter</taxon>
    </lineage>
</organism>
<dbReference type="GO" id="GO:0016887">
    <property type="term" value="F:ATP hydrolysis activity"/>
    <property type="evidence" value="ECO:0007669"/>
    <property type="project" value="InterPro"/>
</dbReference>
<dbReference type="SUPFAM" id="SSF52540">
    <property type="entry name" value="P-loop containing nucleoside triphosphate hydrolases"/>
    <property type="match status" value="2"/>
</dbReference>
<dbReference type="AlphaFoldDB" id="A1WS13"/>
<dbReference type="InterPro" id="IPR027417">
    <property type="entry name" value="P-loop_NTPase"/>
</dbReference>
<evidence type="ECO:0000259" key="7">
    <source>
        <dbReference type="PROSITE" id="PS50893"/>
    </source>
</evidence>
<evidence type="ECO:0000256" key="4">
    <source>
        <dbReference type="ARBA" id="ARBA00022741"/>
    </source>
</evidence>
<reference evidence="9" key="1">
    <citation type="submission" date="2006-12" db="EMBL/GenBank/DDBJ databases">
        <title>Complete sequence of chromosome 1 of Verminephrobacter eiseniae EF01-2.</title>
        <authorList>
            <person name="Copeland A."/>
            <person name="Lucas S."/>
            <person name="Lapidus A."/>
            <person name="Barry K."/>
            <person name="Detter J.C."/>
            <person name="Glavina del Rio T."/>
            <person name="Dalin E."/>
            <person name="Tice H."/>
            <person name="Pitluck S."/>
            <person name="Chertkov O."/>
            <person name="Brettin T."/>
            <person name="Bruce D."/>
            <person name="Han C."/>
            <person name="Tapia R."/>
            <person name="Gilna P."/>
            <person name="Schmutz J."/>
            <person name="Larimer F."/>
            <person name="Land M."/>
            <person name="Hauser L."/>
            <person name="Kyrpides N."/>
            <person name="Kim E."/>
            <person name="Stahl D."/>
            <person name="Richardson P."/>
        </authorList>
    </citation>
    <scope>NUCLEOTIDE SEQUENCE [LARGE SCALE GENOMIC DNA]</scope>
    <source>
        <strain evidence="9">EF01-2</strain>
    </source>
</reference>
<evidence type="ECO:0000256" key="3">
    <source>
        <dbReference type="ARBA" id="ARBA00022475"/>
    </source>
</evidence>
<evidence type="ECO:0000256" key="1">
    <source>
        <dbReference type="ARBA" id="ARBA00005417"/>
    </source>
</evidence>
<feature type="domain" description="ABC transporter" evidence="7">
    <location>
        <begin position="16"/>
        <end position="261"/>
    </location>
</feature>
<feature type="domain" description="ABC transporter" evidence="7">
    <location>
        <begin position="286"/>
        <end position="532"/>
    </location>
</feature>
<evidence type="ECO:0000313" key="9">
    <source>
        <dbReference type="Proteomes" id="UP000000374"/>
    </source>
</evidence>
<dbReference type="InterPro" id="IPR003593">
    <property type="entry name" value="AAA+_ATPase"/>
</dbReference>
<evidence type="ECO:0000256" key="6">
    <source>
        <dbReference type="SAM" id="MobiDB-lite"/>
    </source>
</evidence>
<dbReference type="HOGENOM" id="CLU_000604_86_2_4"/>
<dbReference type="GeneID" id="76462998"/>
<dbReference type="eggNOG" id="COG4172">
    <property type="taxonomic scope" value="Bacteria"/>
</dbReference>
<dbReference type="RefSeq" id="WP_011812398.1">
    <property type="nucleotide sequence ID" value="NC_008786.1"/>
</dbReference>
<feature type="region of interest" description="Disordered" evidence="6">
    <location>
        <begin position="563"/>
        <end position="588"/>
    </location>
</feature>
<comment type="similarity">
    <text evidence="1">Belongs to the ABC transporter superfamily.</text>
</comment>
<dbReference type="Pfam" id="PF00005">
    <property type="entry name" value="ABC_tran"/>
    <property type="match status" value="2"/>
</dbReference>
<keyword evidence="5" id="KW-0067">ATP-binding</keyword>
<dbReference type="GO" id="GO:0005524">
    <property type="term" value="F:ATP binding"/>
    <property type="evidence" value="ECO:0007669"/>
    <property type="project" value="UniProtKB-KW"/>
</dbReference>
<evidence type="ECO:0000256" key="2">
    <source>
        <dbReference type="ARBA" id="ARBA00022448"/>
    </source>
</evidence>
<dbReference type="STRING" id="391735.Veis_4725"/>
<evidence type="ECO:0000313" key="8">
    <source>
        <dbReference type="EMBL" id="ABM60420.1"/>
    </source>
</evidence>
<keyword evidence="9" id="KW-1185">Reference proteome</keyword>
<dbReference type="KEGG" id="vei:Veis_4725"/>
<keyword evidence="4" id="KW-0547">Nucleotide-binding</keyword>
<gene>
    <name evidence="8" type="ordered locus">Veis_4725</name>
</gene>
<dbReference type="InterPro" id="IPR017871">
    <property type="entry name" value="ABC_transporter-like_CS"/>
</dbReference>
<keyword evidence="3" id="KW-1003">Cell membrane</keyword>
<dbReference type="InterPro" id="IPR050319">
    <property type="entry name" value="ABC_transp_ATP-bind"/>
</dbReference>
<dbReference type="InterPro" id="IPR003439">
    <property type="entry name" value="ABC_transporter-like_ATP-bd"/>
</dbReference>